<evidence type="ECO:0000256" key="3">
    <source>
        <dbReference type="ARBA" id="ARBA00022833"/>
    </source>
</evidence>
<proteinExistence type="predicted"/>
<keyword evidence="1" id="KW-0479">Metal-binding</keyword>
<evidence type="ECO:0000259" key="5">
    <source>
        <dbReference type="Pfam" id="PF04500"/>
    </source>
</evidence>
<evidence type="ECO:0000256" key="1">
    <source>
        <dbReference type="ARBA" id="ARBA00022723"/>
    </source>
</evidence>
<gene>
    <name evidence="6" type="ORF">QR680_008924</name>
</gene>
<evidence type="ECO:0000313" key="6">
    <source>
        <dbReference type="EMBL" id="KAK0424915.1"/>
    </source>
</evidence>
<name>A0AA39IIE2_9BILA</name>
<dbReference type="Proteomes" id="UP001175271">
    <property type="component" value="Unassembled WGS sequence"/>
</dbReference>
<sequence length="394" mass="44556">MAGVETPPQGQQVITLHPFEKGGVRRLQCPQGFVYRFDKPLSNGTLEGWRCCMGRNCPGRIRVFANSNQGVVFNANHRHENAAATATVPPVPNPASSLEPPPKRNRPSPGEAPQQVVFLTESVSTKGNRLLGYNGHKYRFDKAHTQGPFESWRCVGGRNCPGRLKVRVGTLEATVTKDEHMHDSYDSRRNSSASFPLNLSVIRFQEKLSKTNSRLLSYNGYDYRFDKAHTGGPFESWRCVRGRNCPGRIKVKVSSCEGTITNDRHAHEPEDGNQDGNYKENFSSQFPPTMVPPVDTFSSCWPHNFINLMFPILNQTHQQQPQLNYPQVPYPSSQPQESQQNHLPHTQMHQMQQPQMEMPPPYDAAVQQNPLLSSPGEERRRKRKSEKTVKIEAM</sequence>
<evidence type="ECO:0000256" key="2">
    <source>
        <dbReference type="ARBA" id="ARBA00022771"/>
    </source>
</evidence>
<dbReference type="AlphaFoldDB" id="A0AA39IIE2"/>
<feature type="domain" description="FLYWCH-type" evidence="5">
    <location>
        <begin position="124"/>
        <end position="182"/>
    </location>
</feature>
<feature type="domain" description="FLYWCH-type" evidence="5">
    <location>
        <begin position="212"/>
        <end position="267"/>
    </location>
</feature>
<feature type="region of interest" description="Disordered" evidence="4">
    <location>
        <begin position="84"/>
        <end position="113"/>
    </location>
</feature>
<evidence type="ECO:0000313" key="7">
    <source>
        <dbReference type="Proteomes" id="UP001175271"/>
    </source>
</evidence>
<organism evidence="6 7">
    <name type="scientific">Steinernema hermaphroditum</name>
    <dbReference type="NCBI Taxonomy" id="289476"/>
    <lineage>
        <taxon>Eukaryota</taxon>
        <taxon>Metazoa</taxon>
        <taxon>Ecdysozoa</taxon>
        <taxon>Nematoda</taxon>
        <taxon>Chromadorea</taxon>
        <taxon>Rhabditida</taxon>
        <taxon>Tylenchina</taxon>
        <taxon>Panagrolaimomorpha</taxon>
        <taxon>Strongyloidoidea</taxon>
        <taxon>Steinernematidae</taxon>
        <taxon>Steinernema</taxon>
    </lineage>
</organism>
<keyword evidence="3" id="KW-0862">Zinc</keyword>
<protein>
    <recommendedName>
        <fullName evidence="5">FLYWCH-type domain-containing protein</fullName>
    </recommendedName>
</protein>
<dbReference type="Pfam" id="PF04500">
    <property type="entry name" value="FLYWCH"/>
    <property type="match status" value="2"/>
</dbReference>
<accession>A0AA39IIE2</accession>
<comment type="caution">
    <text evidence="6">The sequence shown here is derived from an EMBL/GenBank/DDBJ whole genome shotgun (WGS) entry which is preliminary data.</text>
</comment>
<dbReference type="EMBL" id="JAUCMV010000001">
    <property type="protein sequence ID" value="KAK0424915.1"/>
    <property type="molecule type" value="Genomic_DNA"/>
</dbReference>
<dbReference type="Gene3D" id="2.20.25.240">
    <property type="match status" value="3"/>
</dbReference>
<evidence type="ECO:0000256" key="4">
    <source>
        <dbReference type="SAM" id="MobiDB-lite"/>
    </source>
</evidence>
<feature type="compositionally biased region" description="Low complexity" evidence="4">
    <location>
        <begin position="326"/>
        <end position="356"/>
    </location>
</feature>
<feature type="compositionally biased region" description="Polar residues" evidence="4">
    <location>
        <begin position="274"/>
        <end position="287"/>
    </location>
</feature>
<feature type="region of interest" description="Disordered" evidence="4">
    <location>
        <begin position="260"/>
        <end position="287"/>
    </location>
</feature>
<feature type="region of interest" description="Disordered" evidence="4">
    <location>
        <begin position="323"/>
        <end position="394"/>
    </location>
</feature>
<dbReference type="InterPro" id="IPR007588">
    <property type="entry name" value="Znf_FLYWCH"/>
</dbReference>
<dbReference type="GO" id="GO:0008270">
    <property type="term" value="F:zinc ion binding"/>
    <property type="evidence" value="ECO:0007669"/>
    <property type="project" value="UniProtKB-KW"/>
</dbReference>
<keyword evidence="7" id="KW-1185">Reference proteome</keyword>
<keyword evidence="2" id="KW-0863">Zinc-finger</keyword>
<reference evidence="6" key="1">
    <citation type="submission" date="2023-06" db="EMBL/GenBank/DDBJ databases">
        <title>Genomic analysis of the entomopathogenic nematode Steinernema hermaphroditum.</title>
        <authorList>
            <person name="Schwarz E.M."/>
            <person name="Heppert J.K."/>
            <person name="Baniya A."/>
            <person name="Schwartz H.T."/>
            <person name="Tan C.-H."/>
            <person name="Antoshechkin I."/>
            <person name="Sternberg P.W."/>
            <person name="Goodrich-Blair H."/>
            <person name="Dillman A.R."/>
        </authorList>
    </citation>
    <scope>NUCLEOTIDE SEQUENCE</scope>
    <source>
        <strain evidence="6">PS9179</strain>
        <tissue evidence="6">Whole animal</tissue>
    </source>
</reference>